<organism evidence="3">
    <name type="scientific">freshwater metagenome</name>
    <dbReference type="NCBI Taxonomy" id="449393"/>
    <lineage>
        <taxon>unclassified sequences</taxon>
        <taxon>metagenomes</taxon>
        <taxon>ecological metagenomes</taxon>
    </lineage>
</organism>
<dbReference type="Gene3D" id="3.40.50.720">
    <property type="entry name" value="NAD(P)-binding Rossmann-like Domain"/>
    <property type="match status" value="1"/>
</dbReference>
<gene>
    <name evidence="3" type="ORF">UFOPK2593_00025</name>
    <name evidence="4" type="ORF">UFOPK2894_00068</name>
    <name evidence="5" type="ORF">UFOPK3492_00013</name>
    <name evidence="6" type="ORF">UFOPK4295_00093</name>
</gene>
<dbReference type="EMBL" id="CAEZXW010000001">
    <property type="protein sequence ID" value="CAB4690666.1"/>
    <property type="molecule type" value="Genomic_DNA"/>
</dbReference>
<dbReference type="InterPro" id="IPR011032">
    <property type="entry name" value="GroES-like_sf"/>
</dbReference>
<proteinExistence type="predicted"/>
<dbReference type="Pfam" id="PF08240">
    <property type="entry name" value="ADH_N"/>
    <property type="match status" value="1"/>
</dbReference>
<dbReference type="PANTHER" id="PTHR43401">
    <property type="entry name" value="L-THREONINE 3-DEHYDROGENASE"/>
    <property type="match status" value="1"/>
</dbReference>
<dbReference type="EMBL" id="CAEZZQ010000002">
    <property type="protein sequence ID" value="CAB4763947.1"/>
    <property type="molecule type" value="Genomic_DNA"/>
</dbReference>
<accession>A0A6J6NWL2</accession>
<dbReference type="CDD" id="cd08231">
    <property type="entry name" value="MDR_TM0436_like"/>
    <property type="match status" value="1"/>
</dbReference>
<reference evidence="3" key="1">
    <citation type="submission" date="2020-05" db="EMBL/GenBank/DDBJ databases">
        <authorList>
            <person name="Chiriac C."/>
            <person name="Salcher M."/>
            <person name="Ghai R."/>
            <person name="Kavagutti S V."/>
        </authorList>
    </citation>
    <scope>NUCLEOTIDE SEQUENCE</scope>
</reference>
<evidence type="ECO:0000313" key="4">
    <source>
        <dbReference type="EMBL" id="CAB4763947.1"/>
    </source>
</evidence>
<name>A0A6J6NWL2_9ZZZZ</name>
<dbReference type="GO" id="GO:0016491">
    <property type="term" value="F:oxidoreductase activity"/>
    <property type="evidence" value="ECO:0007669"/>
    <property type="project" value="UniProtKB-KW"/>
</dbReference>
<dbReference type="InterPro" id="IPR036291">
    <property type="entry name" value="NAD(P)-bd_dom_sf"/>
</dbReference>
<dbReference type="InterPro" id="IPR013154">
    <property type="entry name" value="ADH-like_N"/>
</dbReference>
<evidence type="ECO:0000259" key="2">
    <source>
        <dbReference type="SMART" id="SM00829"/>
    </source>
</evidence>
<dbReference type="SUPFAM" id="SSF51735">
    <property type="entry name" value="NAD(P)-binding Rossmann-fold domains"/>
    <property type="match status" value="1"/>
</dbReference>
<dbReference type="SMART" id="SM00829">
    <property type="entry name" value="PKS_ER"/>
    <property type="match status" value="1"/>
</dbReference>
<dbReference type="InterPro" id="IPR013149">
    <property type="entry name" value="ADH-like_C"/>
</dbReference>
<dbReference type="EMBL" id="CAFBQF010000002">
    <property type="protein sequence ID" value="CAB5044258.1"/>
    <property type="molecule type" value="Genomic_DNA"/>
</dbReference>
<keyword evidence="1" id="KW-0560">Oxidoreductase</keyword>
<evidence type="ECO:0000313" key="3">
    <source>
        <dbReference type="EMBL" id="CAB4690666.1"/>
    </source>
</evidence>
<dbReference type="Gene3D" id="3.90.180.10">
    <property type="entry name" value="Medium-chain alcohol dehydrogenases, catalytic domain"/>
    <property type="match status" value="1"/>
</dbReference>
<evidence type="ECO:0000313" key="6">
    <source>
        <dbReference type="EMBL" id="CAB5044258.1"/>
    </source>
</evidence>
<sequence>MSQGTSSAAVLVEYGAPLQVWNLPIPDLESGSILVRVEATTVCGTDAHMAAGGFPSISRIPLVMGHEIVGRIVELGEGRTKDAMGQSLQVGDLIAWSYAWCGECFWCNIAKQPTLCPNSKSYGWGGADETPYLLGGFSEFAYILPKCKVVKVPSGLDPAIAASTTCSLRTAIHGFEKIGGVSTIDTVVIQGAGAVGLFALAYALRSGASRVITIGAPKERLELAMRWGAYSVLDIEATTHEERVQAIRDVTDGRGADLVVECAGNSAALTEGFSLVRRGGRYLVLGGQSTGEPAKIMGAQFNIGQLHVAGTVSADISHYYRALNFADQNQEIYPFAALLGNRYPLARASEALKSISSGHELRPIIDPHLKVKL</sequence>
<dbReference type="SUPFAM" id="SSF50129">
    <property type="entry name" value="GroES-like"/>
    <property type="match status" value="1"/>
</dbReference>
<evidence type="ECO:0000256" key="1">
    <source>
        <dbReference type="ARBA" id="ARBA00023002"/>
    </source>
</evidence>
<dbReference type="Pfam" id="PF00107">
    <property type="entry name" value="ADH_zinc_N"/>
    <property type="match status" value="1"/>
</dbReference>
<dbReference type="PANTHER" id="PTHR43401:SF1">
    <property type="entry name" value="ENOYL REDUCTASE (ER) DOMAIN-CONTAINING PROTEIN"/>
    <property type="match status" value="1"/>
</dbReference>
<protein>
    <submittedName>
        <fullName evidence="3">Unannotated protein</fullName>
    </submittedName>
</protein>
<dbReference type="AlphaFoldDB" id="A0A6J6NWL2"/>
<dbReference type="EMBL" id="CAFBMD010000001">
    <property type="protein sequence ID" value="CAB4887233.1"/>
    <property type="molecule type" value="Genomic_DNA"/>
</dbReference>
<dbReference type="InterPro" id="IPR050129">
    <property type="entry name" value="Zn_alcohol_dh"/>
</dbReference>
<feature type="domain" description="Enoyl reductase (ER)" evidence="2">
    <location>
        <begin position="15"/>
        <end position="361"/>
    </location>
</feature>
<dbReference type="InterPro" id="IPR020843">
    <property type="entry name" value="ER"/>
</dbReference>
<evidence type="ECO:0000313" key="5">
    <source>
        <dbReference type="EMBL" id="CAB4887233.1"/>
    </source>
</evidence>